<dbReference type="InterPro" id="IPR019734">
    <property type="entry name" value="TPR_rpt"/>
</dbReference>
<keyword evidence="7" id="KW-1185">Reference proteome</keyword>
<dbReference type="SUPFAM" id="SSF48452">
    <property type="entry name" value="TPR-like"/>
    <property type="match status" value="1"/>
</dbReference>
<evidence type="ECO:0000256" key="4">
    <source>
        <dbReference type="SAM" id="SignalP"/>
    </source>
</evidence>
<dbReference type="InterPro" id="IPR011990">
    <property type="entry name" value="TPR-like_helical_dom_sf"/>
</dbReference>
<dbReference type="Pfam" id="PF08308">
    <property type="entry name" value="PEGA"/>
    <property type="match status" value="2"/>
</dbReference>
<protein>
    <recommendedName>
        <fullName evidence="5">PEGA domain-containing protein</fullName>
    </recommendedName>
</protein>
<dbReference type="STRING" id="52.CMC5_040870"/>
<evidence type="ECO:0000313" key="6">
    <source>
        <dbReference type="EMBL" id="AKT39936.1"/>
    </source>
</evidence>
<dbReference type="OrthoDB" id="5502875at2"/>
<feature type="domain" description="PEGA" evidence="5">
    <location>
        <begin position="225"/>
        <end position="283"/>
    </location>
</feature>
<feature type="chain" id="PRO_5005459416" description="PEGA domain-containing protein" evidence="4">
    <location>
        <begin position="24"/>
        <end position="423"/>
    </location>
</feature>
<feature type="domain" description="PEGA" evidence="5">
    <location>
        <begin position="148"/>
        <end position="213"/>
    </location>
</feature>
<keyword evidence="4" id="KW-0732">Signal</keyword>
<name>A0A0K1EGD6_CHOCO</name>
<dbReference type="Proteomes" id="UP000067626">
    <property type="component" value="Chromosome"/>
</dbReference>
<dbReference type="KEGG" id="ccro:CMC5_040870"/>
<dbReference type="PROSITE" id="PS50005">
    <property type="entry name" value="TPR"/>
    <property type="match status" value="1"/>
</dbReference>
<feature type="signal peptide" evidence="4">
    <location>
        <begin position="1"/>
        <end position="23"/>
    </location>
</feature>
<sequence length="423" mass="45813">MTKVWRSVVAAIAISLMTWPVQAQGDPVTQAKSLFNAGAQAYERAQYPAAIQAFEEAYRLSPRPGILFSIAQAERRQYYVDKQPEHVLKAITLYNEYLASVPQGGRRSDVVQALAELEPIAARLEAAQRETPGPAPAPPPAPPKRQTQLMISSTIEGAVLSMDGGEAKELPFIEEVKAGKHRVKVSAPGYFDDEREIVAPEGGVVALDVTMRERPARLFVKTDAQAEVSIDGRVVGEAPLVQPVDIPAGKHLVTITRGGRKPFSRELQLERGELMTVDAPLDRTMQRYLSYGLFSVGVAGLVVGGAFGGLALREQGIAQEIYDRTAQGNVLSAEREALLSAIEQRNRWREVSSATAVSGAVLGAAGVLLYLLDNPTIARTPAPEVSPKAPTPRKPRRSEPFMEVLPAPLISPDLKGAMVEVRF</sequence>
<keyword evidence="3" id="KW-0472">Membrane</keyword>
<dbReference type="AlphaFoldDB" id="A0A0K1EGD6"/>
<feature type="region of interest" description="Disordered" evidence="2">
    <location>
        <begin position="380"/>
        <end position="400"/>
    </location>
</feature>
<feature type="repeat" description="TPR" evidence="1">
    <location>
        <begin position="31"/>
        <end position="64"/>
    </location>
</feature>
<organism evidence="6 7">
    <name type="scientific">Chondromyces crocatus</name>
    <dbReference type="NCBI Taxonomy" id="52"/>
    <lineage>
        <taxon>Bacteria</taxon>
        <taxon>Pseudomonadati</taxon>
        <taxon>Myxococcota</taxon>
        <taxon>Polyangia</taxon>
        <taxon>Polyangiales</taxon>
        <taxon>Polyangiaceae</taxon>
        <taxon>Chondromyces</taxon>
    </lineage>
</organism>
<evidence type="ECO:0000256" key="3">
    <source>
        <dbReference type="SAM" id="Phobius"/>
    </source>
</evidence>
<proteinExistence type="predicted"/>
<evidence type="ECO:0000259" key="5">
    <source>
        <dbReference type="Pfam" id="PF08308"/>
    </source>
</evidence>
<keyword evidence="3" id="KW-1133">Transmembrane helix</keyword>
<dbReference type="RefSeq" id="WP_156338741.1">
    <property type="nucleotide sequence ID" value="NZ_CP012159.1"/>
</dbReference>
<accession>A0A0K1EGD6</accession>
<keyword evidence="3" id="KW-0812">Transmembrane</keyword>
<evidence type="ECO:0000256" key="1">
    <source>
        <dbReference type="PROSITE-ProRule" id="PRU00339"/>
    </source>
</evidence>
<reference evidence="6 7" key="1">
    <citation type="submission" date="2015-07" db="EMBL/GenBank/DDBJ databases">
        <title>Genome analysis of myxobacterium Chondromyces crocatus Cm c5 reveals a high potential for natural compound synthesis and the genetic basis for the loss of fruiting body formation.</title>
        <authorList>
            <person name="Zaburannyi N."/>
            <person name="Bunk B."/>
            <person name="Maier J."/>
            <person name="Overmann J."/>
            <person name="Mueller R."/>
        </authorList>
    </citation>
    <scope>NUCLEOTIDE SEQUENCE [LARGE SCALE GENOMIC DNA]</scope>
    <source>
        <strain evidence="6 7">Cm c5</strain>
    </source>
</reference>
<feature type="transmembrane region" description="Helical" evidence="3">
    <location>
        <begin position="288"/>
        <end position="312"/>
    </location>
</feature>
<dbReference type="Gene3D" id="1.25.40.10">
    <property type="entry name" value="Tetratricopeptide repeat domain"/>
    <property type="match status" value="1"/>
</dbReference>
<dbReference type="EMBL" id="CP012159">
    <property type="protein sequence ID" value="AKT39936.1"/>
    <property type="molecule type" value="Genomic_DNA"/>
</dbReference>
<gene>
    <name evidence="6" type="ORF">CMC5_040870</name>
</gene>
<evidence type="ECO:0000256" key="2">
    <source>
        <dbReference type="SAM" id="MobiDB-lite"/>
    </source>
</evidence>
<keyword evidence="1" id="KW-0802">TPR repeat</keyword>
<evidence type="ECO:0000313" key="7">
    <source>
        <dbReference type="Proteomes" id="UP000067626"/>
    </source>
</evidence>
<dbReference type="InterPro" id="IPR013229">
    <property type="entry name" value="PEGA"/>
</dbReference>